<name>A0A644Y0K4_9ZZZZ</name>
<comment type="caution">
    <text evidence="1">The sequence shown here is derived from an EMBL/GenBank/DDBJ whole genome shotgun (WGS) entry which is preliminary data.</text>
</comment>
<protein>
    <submittedName>
        <fullName evidence="1">Uncharacterized protein</fullName>
    </submittedName>
</protein>
<reference evidence="1" key="1">
    <citation type="submission" date="2019-08" db="EMBL/GenBank/DDBJ databases">
        <authorList>
            <person name="Kucharzyk K."/>
            <person name="Murdoch R.W."/>
            <person name="Higgins S."/>
            <person name="Loffler F."/>
        </authorList>
    </citation>
    <scope>NUCLEOTIDE SEQUENCE</scope>
</reference>
<proteinExistence type="predicted"/>
<sequence>MAGFHQFLAELVEDGRWGARWCEHAVPGGELHAWIARFGRRGNVGEHGWAGGAGGQQRFQASGFDQRHRCGVGKELCVDVAVQQAGDLLASGAEVNRFDLRADGFGKQIGPEMSHGAGAGSAEEQRGLLARPGCELCHVLDGHVLRVDEQRQVGSHDLRDGREIALGVVRHLADVRKDCHLRHGSDQQGVAIGRGARHFLGGNHAASARLVLHHHAVLEALFKVGSNHARHHVCAACGRVAHQQSHWFCGEFCVGS</sequence>
<organism evidence="1">
    <name type="scientific">bioreactor metagenome</name>
    <dbReference type="NCBI Taxonomy" id="1076179"/>
    <lineage>
        <taxon>unclassified sequences</taxon>
        <taxon>metagenomes</taxon>
        <taxon>ecological metagenomes</taxon>
    </lineage>
</organism>
<dbReference type="EMBL" id="VSSQ01003722">
    <property type="protein sequence ID" value="MPM22040.1"/>
    <property type="molecule type" value="Genomic_DNA"/>
</dbReference>
<evidence type="ECO:0000313" key="1">
    <source>
        <dbReference type="EMBL" id="MPM22040.1"/>
    </source>
</evidence>
<dbReference type="AlphaFoldDB" id="A0A644Y0K4"/>
<accession>A0A644Y0K4</accession>
<gene>
    <name evidence="1" type="ORF">SDC9_68490</name>
</gene>